<dbReference type="AlphaFoldDB" id="A0A3E1Q7U7"/>
<name>A0A3E1Q7U7_9FLAO</name>
<dbReference type="OrthoDB" id="1284667at2"/>
<dbReference type="EMBL" id="QVID01000002">
    <property type="protein sequence ID" value="RFN58209.1"/>
    <property type="molecule type" value="Genomic_DNA"/>
</dbReference>
<protein>
    <submittedName>
        <fullName evidence="1">Uncharacterized protein</fullName>
    </submittedName>
</protein>
<keyword evidence="2" id="KW-1185">Reference proteome</keyword>
<sequence>MEDFGDFIKYISKKNTSELLKLFSILQLCPENHGKNLRIEIILSLIAKNMNNINDELNYDGVVNAIQEMFPSDYREDPVETSFTENFHFSNGNNIVFPGIVINSTEIVQGLAYSILHAENDLSNEFKKSMLESIIFFLSIHSNIAAEIGLKRYNCLENNENELFFPDEDFFKKHKDLVCFNKEEIQAIYNKFNIKSDVISNFIFDIENDEIDLINIDENPILLKPFIIFNDIYYLIFPTAQMYSLNNHIVSELKNNNYLEKLLKIYDLNTENDSFKELRKMSWSMTDLNAQIKNKLKLNDGESIWQFDENKLAYVNVLLNSSHDDSDYEGRASKVISIVRDKINNENYQFLTLLIISSYSTTDDQFFALKDIDGSDNLLMISIFDLKRLNSNWNLNKLSLWKYCKAYDRAINKGVRVAPFYSALTYYKYYKTNHDSFFDSDKAYNSLFFDFGMQGKVITDCNIQNDEHGVAYFKSKRGLGYLPVYKTAKHAPIYLSQEYYIGIYKIAIELFDYPIWITCPKKRDTITTHFIDAIAHWLNELYPSLKNHFNHPVTFPIEIIIALDERLYDFNAQELHDFKTDIFSLHYEIIAEEGKIKIQVPFEFYSILHRKDNHGERQLMSVVIESISKLFNKIGYEDLNEENIQLMLDKHIPLGSAKMILTVDSSYNLKIDPRHIPKIRFVQKYDNSFVLEEIVKWLDYDEKIPEDINDKKSKIKLLVDCVNIIIEELRNRLIEYNTLELLKFLMYRHEAIIQANEYRKLYIPARLECFSKYTDVFNEFQESESEHVNASLSMRCLIEFVSSEPYFGEKLPNDDDVDYLLSLMHEMIYFGYVQDLIRFDIDNPKMGLLESGRIGISKGFFDDVLNNYNISNKEDELVDYKENFESNFNKHEKKELDKKTDDDYFNKIDEAFLYDWGITFLEINTISLFLAEYCFVQESSYFKMEEDELIELILKETKFNKEKITLYFNVLKLNSRGKMDKPPEGYILPEIFPWRYNRKLSYLRKPLIKIIDKEKKVWYLWSARFLIKASDNLIDQFSNASLRVENEHKEIKNLIAKRLNIKGKNFRNEVRDWLVKNTQLRIIDFEVKIDVKGVLVGNKNYGDIDILAFDDKIKLVYSIECKNTKQAKIMYDFQRDIRNYAEKQLPKHVDRDKWLNDNLKQLSDKFGKKVDNYKVKSLVVSSYQLPIKFLEKTELPIYSFNEIKRSKIF</sequence>
<organism evidence="1 2">
    <name type="scientific">Marixanthomonas ophiurae</name>
    <dbReference type="NCBI Taxonomy" id="387659"/>
    <lineage>
        <taxon>Bacteria</taxon>
        <taxon>Pseudomonadati</taxon>
        <taxon>Bacteroidota</taxon>
        <taxon>Flavobacteriia</taxon>
        <taxon>Flavobacteriales</taxon>
        <taxon>Flavobacteriaceae</taxon>
        <taxon>Marixanthomonas</taxon>
    </lineage>
</organism>
<dbReference type="Proteomes" id="UP000261082">
    <property type="component" value="Unassembled WGS sequence"/>
</dbReference>
<evidence type="ECO:0000313" key="1">
    <source>
        <dbReference type="EMBL" id="RFN58209.1"/>
    </source>
</evidence>
<dbReference type="RefSeq" id="WP_117160157.1">
    <property type="nucleotide sequence ID" value="NZ_QVID01000002.1"/>
</dbReference>
<proteinExistence type="predicted"/>
<comment type="caution">
    <text evidence="1">The sequence shown here is derived from an EMBL/GenBank/DDBJ whole genome shotgun (WGS) entry which is preliminary data.</text>
</comment>
<reference evidence="1 2" key="1">
    <citation type="journal article" date="2007" name="Int. J. Syst. Evol. Microbiol.">
        <title>Marixanthomonas ophiurae gen. nov., sp. nov., a marine bacterium of the family Flavobacteriaceae isolated from a deep-sea brittle star.</title>
        <authorList>
            <person name="Romanenko L.A."/>
            <person name="Uchino M."/>
            <person name="Frolova G.M."/>
            <person name="Mikhailov V.V."/>
        </authorList>
    </citation>
    <scope>NUCLEOTIDE SEQUENCE [LARGE SCALE GENOMIC DNA]</scope>
    <source>
        <strain evidence="1 2">KMM 3046</strain>
    </source>
</reference>
<evidence type="ECO:0000313" key="2">
    <source>
        <dbReference type="Proteomes" id="UP000261082"/>
    </source>
</evidence>
<gene>
    <name evidence="1" type="ORF">DZ858_13335</name>
</gene>
<accession>A0A3E1Q7U7</accession>